<feature type="non-terminal residue" evidence="8">
    <location>
        <position position="151"/>
    </location>
</feature>
<feature type="transmembrane region" description="Helical" evidence="7">
    <location>
        <begin position="21"/>
        <end position="42"/>
    </location>
</feature>
<organism evidence="8">
    <name type="scientific">human gut metagenome</name>
    <dbReference type="NCBI Taxonomy" id="408170"/>
    <lineage>
        <taxon>unclassified sequences</taxon>
        <taxon>metagenomes</taxon>
        <taxon>organismal metagenomes</taxon>
    </lineage>
</organism>
<dbReference type="EMBL" id="AJWY01002323">
    <property type="protein sequence ID" value="EKC78426.1"/>
    <property type="molecule type" value="Genomic_DNA"/>
</dbReference>
<dbReference type="PANTHER" id="PTHR43744:SF9">
    <property type="entry name" value="POLYGALACTURONAN_RHAMNOGALACTURONAN TRANSPORT SYSTEM PERMEASE PROTEIN YTCP"/>
    <property type="match status" value="1"/>
</dbReference>
<keyword evidence="6 7" id="KW-0472">Membrane</keyword>
<comment type="caution">
    <text evidence="8">The sequence shown here is derived from an EMBL/GenBank/DDBJ whole genome shotgun (WGS) entry which is preliminary data.</text>
</comment>
<evidence type="ECO:0000256" key="4">
    <source>
        <dbReference type="ARBA" id="ARBA00022692"/>
    </source>
</evidence>
<name>K1V3H6_9ZZZZ</name>
<sequence>MNGINSKDRFSFAKGYRARTIFLIFDILLLGILMCMMVLPLLKVIVDSIDPTSYGVRLWPRKIDFSAYEMILTTSSLYRPFLVSVLTTVVGTVTGLFIITMGAYVLIQKDMPGHVLMGRMVLFTMMFSGGMIPTYLTIKNLGLMNNMLAVI</sequence>
<feature type="transmembrane region" description="Helical" evidence="7">
    <location>
        <begin position="119"/>
        <end position="138"/>
    </location>
</feature>
<evidence type="ECO:0000256" key="6">
    <source>
        <dbReference type="ARBA" id="ARBA00023136"/>
    </source>
</evidence>
<keyword evidence="5 7" id="KW-1133">Transmembrane helix</keyword>
<dbReference type="PANTHER" id="PTHR43744">
    <property type="entry name" value="ABC TRANSPORTER PERMEASE PROTEIN MG189-RELATED-RELATED"/>
    <property type="match status" value="1"/>
</dbReference>
<evidence type="ECO:0000256" key="7">
    <source>
        <dbReference type="SAM" id="Phobius"/>
    </source>
</evidence>
<dbReference type="InterPro" id="IPR035906">
    <property type="entry name" value="MetI-like_sf"/>
</dbReference>
<evidence type="ECO:0000256" key="3">
    <source>
        <dbReference type="ARBA" id="ARBA00022475"/>
    </source>
</evidence>
<feature type="transmembrane region" description="Helical" evidence="7">
    <location>
        <begin position="81"/>
        <end position="107"/>
    </location>
</feature>
<evidence type="ECO:0000256" key="1">
    <source>
        <dbReference type="ARBA" id="ARBA00004651"/>
    </source>
</evidence>
<proteinExistence type="predicted"/>
<accession>K1V3H6</accession>
<dbReference type="Gene3D" id="1.10.3720.10">
    <property type="entry name" value="MetI-like"/>
    <property type="match status" value="1"/>
</dbReference>
<keyword evidence="2" id="KW-0813">Transport</keyword>
<keyword evidence="4 7" id="KW-0812">Transmembrane</keyword>
<protein>
    <submittedName>
        <fullName evidence="8">Binding-protein-dependent transport system inner membrane component</fullName>
    </submittedName>
</protein>
<comment type="subcellular location">
    <subcellularLocation>
        <location evidence="1">Cell membrane</location>
        <topology evidence="1">Multi-pass membrane protein</topology>
    </subcellularLocation>
</comment>
<dbReference type="SUPFAM" id="SSF161098">
    <property type="entry name" value="MetI-like"/>
    <property type="match status" value="1"/>
</dbReference>
<dbReference type="AlphaFoldDB" id="K1V3H6"/>
<evidence type="ECO:0000256" key="5">
    <source>
        <dbReference type="ARBA" id="ARBA00022989"/>
    </source>
</evidence>
<keyword evidence="3" id="KW-1003">Cell membrane</keyword>
<gene>
    <name evidence="8" type="ORF">LEA_03503</name>
</gene>
<dbReference type="GO" id="GO:0005886">
    <property type="term" value="C:plasma membrane"/>
    <property type="evidence" value="ECO:0007669"/>
    <property type="project" value="UniProtKB-SubCell"/>
</dbReference>
<evidence type="ECO:0000256" key="2">
    <source>
        <dbReference type="ARBA" id="ARBA00022448"/>
    </source>
</evidence>
<evidence type="ECO:0000313" key="8">
    <source>
        <dbReference type="EMBL" id="EKC78426.1"/>
    </source>
</evidence>
<reference evidence="8" key="1">
    <citation type="journal article" date="2013" name="Environ. Microbiol.">
        <title>Microbiota from the distal guts of lean and obese adolescents exhibit partial functional redundancy besides clear differences in community structure.</title>
        <authorList>
            <person name="Ferrer M."/>
            <person name="Ruiz A."/>
            <person name="Lanza F."/>
            <person name="Haange S.B."/>
            <person name="Oberbach A."/>
            <person name="Till H."/>
            <person name="Bargiela R."/>
            <person name="Campoy C."/>
            <person name="Segura M.T."/>
            <person name="Richter M."/>
            <person name="von Bergen M."/>
            <person name="Seifert J."/>
            <person name="Suarez A."/>
        </authorList>
    </citation>
    <scope>NUCLEOTIDE SEQUENCE</scope>
</reference>